<organism evidence="13 14">
    <name type="scientific">Prevotella lacticifex</name>
    <dbReference type="NCBI Taxonomy" id="2854755"/>
    <lineage>
        <taxon>Bacteria</taxon>
        <taxon>Pseudomonadati</taxon>
        <taxon>Bacteroidota</taxon>
        <taxon>Bacteroidia</taxon>
        <taxon>Bacteroidales</taxon>
        <taxon>Prevotellaceae</taxon>
        <taxon>Prevotella</taxon>
    </lineage>
</organism>
<dbReference type="GO" id="GO:0005524">
    <property type="term" value="F:ATP binding"/>
    <property type="evidence" value="ECO:0007669"/>
    <property type="project" value="UniProtKB-KW"/>
</dbReference>
<feature type="domain" description="DAGKc" evidence="12">
    <location>
        <begin position="1"/>
        <end position="129"/>
    </location>
</feature>
<evidence type="ECO:0000256" key="7">
    <source>
        <dbReference type="ARBA" id="ARBA00022840"/>
    </source>
</evidence>
<evidence type="ECO:0000256" key="2">
    <source>
        <dbReference type="ARBA" id="ARBA00022516"/>
    </source>
</evidence>
<evidence type="ECO:0000259" key="12">
    <source>
        <dbReference type="PROSITE" id="PS50146"/>
    </source>
</evidence>
<dbReference type="InterPro" id="IPR045540">
    <property type="entry name" value="YegS/DAGK_C"/>
</dbReference>
<dbReference type="NCBIfam" id="TIGR00147">
    <property type="entry name" value="YegS/Rv2252/BmrU family lipid kinase"/>
    <property type="match status" value="1"/>
</dbReference>
<dbReference type="PROSITE" id="PS50146">
    <property type="entry name" value="DAGK"/>
    <property type="match status" value="1"/>
</dbReference>
<comment type="cofactor">
    <cofactor evidence="1">
        <name>Mg(2+)</name>
        <dbReference type="ChEBI" id="CHEBI:18420"/>
    </cofactor>
</comment>
<dbReference type="GO" id="GO:0008654">
    <property type="term" value="P:phospholipid biosynthetic process"/>
    <property type="evidence" value="ECO:0007669"/>
    <property type="project" value="UniProtKB-KW"/>
</dbReference>
<dbReference type="GO" id="GO:0005886">
    <property type="term" value="C:plasma membrane"/>
    <property type="evidence" value="ECO:0007669"/>
    <property type="project" value="TreeGrafter"/>
</dbReference>
<dbReference type="Gene3D" id="2.60.200.40">
    <property type="match status" value="1"/>
</dbReference>
<keyword evidence="10" id="KW-0594">Phospholipid biosynthesis</keyword>
<evidence type="ECO:0000256" key="8">
    <source>
        <dbReference type="ARBA" id="ARBA00022842"/>
    </source>
</evidence>
<dbReference type="EMBL" id="BPUB01000001">
    <property type="protein sequence ID" value="GJG57212.1"/>
    <property type="molecule type" value="Genomic_DNA"/>
</dbReference>
<evidence type="ECO:0000256" key="11">
    <source>
        <dbReference type="ARBA" id="ARBA00023264"/>
    </source>
</evidence>
<dbReference type="Pfam" id="PF00781">
    <property type="entry name" value="DAGK_cat"/>
    <property type="match status" value="1"/>
</dbReference>
<evidence type="ECO:0000256" key="5">
    <source>
        <dbReference type="ARBA" id="ARBA00022741"/>
    </source>
</evidence>
<dbReference type="PANTHER" id="PTHR12358">
    <property type="entry name" value="SPHINGOSINE KINASE"/>
    <property type="match status" value="1"/>
</dbReference>
<keyword evidence="4" id="KW-0479">Metal-binding</keyword>
<evidence type="ECO:0000256" key="10">
    <source>
        <dbReference type="ARBA" id="ARBA00023209"/>
    </source>
</evidence>
<dbReference type="RefSeq" id="WP_223927447.1">
    <property type="nucleotide sequence ID" value="NZ_BPTU01000003.1"/>
</dbReference>
<dbReference type="GO" id="GO:0046872">
    <property type="term" value="F:metal ion binding"/>
    <property type="evidence" value="ECO:0007669"/>
    <property type="project" value="UniProtKB-KW"/>
</dbReference>
<evidence type="ECO:0000256" key="1">
    <source>
        <dbReference type="ARBA" id="ARBA00001946"/>
    </source>
</evidence>
<evidence type="ECO:0000313" key="14">
    <source>
        <dbReference type="Proteomes" id="UP000825483"/>
    </source>
</evidence>
<keyword evidence="3" id="KW-0808">Transferase</keyword>
<dbReference type="PANTHER" id="PTHR12358:SF106">
    <property type="entry name" value="LIPID KINASE YEGS"/>
    <property type="match status" value="1"/>
</dbReference>
<keyword evidence="6" id="KW-0418">Kinase</keyword>
<evidence type="ECO:0000256" key="6">
    <source>
        <dbReference type="ARBA" id="ARBA00022777"/>
    </source>
</evidence>
<dbReference type="GeneID" id="72468119"/>
<gene>
    <name evidence="13" type="ORF">PRLR5076_00630</name>
</gene>
<dbReference type="InterPro" id="IPR016064">
    <property type="entry name" value="NAD/diacylglycerol_kinase_sf"/>
</dbReference>
<evidence type="ECO:0000313" key="13">
    <source>
        <dbReference type="EMBL" id="GJG57212.1"/>
    </source>
</evidence>
<dbReference type="SMART" id="SM00046">
    <property type="entry name" value="DAGKc"/>
    <property type="match status" value="1"/>
</dbReference>
<name>A0A9R1C729_9BACT</name>
<keyword evidence="11" id="KW-1208">Phospholipid metabolism</keyword>
<dbReference type="InterPro" id="IPR017438">
    <property type="entry name" value="ATP-NAD_kinase_N"/>
</dbReference>
<keyword evidence="2" id="KW-0444">Lipid biosynthesis</keyword>
<protein>
    <recommendedName>
        <fullName evidence="12">DAGKc domain-containing protein</fullName>
    </recommendedName>
</protein>
<dbReference type="GO" id="GO:0016301">
    <property type="term" value="F:kinase activity"/>
    <property type="evidence" value="ECO:0007669"/>
    <property type="project" value="UniProtKB-KW"/>
</dbReference>
<dbReference type="AlphaFoldDB" id="A0A9R1C729"/>
<proteinExistence type="predicted"/>
<dbReference type="InterPro" id="IPR005218">
    <property type="entry name" value="Diacylglycerol/lipid_kinase"/>
</dbReference>
<keyword evidence="7" id="KW-0067">ATP-binding</keyword>
<dbReference type="Pfam" id="PF19279">
    <property type="entry name" value="YegS_C"/>
    <property type="match status" value="1"/>
</dbReference>
<sequence>MKHITFILNPISGTVSKAGIPALIEERVDRSKFTFSIEETQYAGHGTEIAAQAAYRGDDIVVAVGGDGTVNEVGKGLINTDTALGILPCGSGNGLARHLMIPMNAAKALDIINDGEIHKLDYGTINAMPFFCTCGMGFDAFISMKFAEAGKRGLVTYVQKVLEETARYKPETYEIVDNGGSSHYKAFLISVANASQYGNNAFIAPQASMSDGLLNVIIMEPFDALEAPQVALELFNKTLDKNTKIKTFKTESILIHRSEPGLIHFDGDPKMTGADVEIRVHKGGINMVVNKNANKAARQPNALQTAFSEVFYDIDRLRSSVVAQGRRLQDVVRRTLQI</sequence>
<comment type="caution">
    <text evidence="13">The sequence shown here is derived from an EMBL/GenBank/DDBJ whole genome shotgun (WGS) entry which is preliminary data.</text>
</comment>
<dbReference type="InterPro" id="IPR001206">
    <property type="entry name" value="Diacylglycerol_kinase_cat_dom"/>
</dbReference>
<dbReference type="SUPFAM" id="SSF111331">
    <property type="entry name" value="NAD kinase/diacylglycerol kinase-like"/>
    <property type="match status" value="1"/>
</dbReference>
<keyword evidence="14" id="KW-1185">Reference proteome</keyword>
<keyword evidence="8" id="KW-0460">Magnesium</keyword>
<evidence type="ECO:0000256" key="9">
    <source>
        <dbReference type="ARBA" id="ARBA00023098"/>
    </source>
</evidence>
<evidence type="ECO:0000256" key="4">
    <source>
        <dbReference type="ARBA" id="ARBA00022723"/>
    </source>
</evidence>
<dbReference type="Gene3D" id="3.40.50.10330">
    <property type="entry name" value="Probable inorganic polyphosphate/atp-NAD kinase, domain 1"/>
    <property type="match status" value="1"/>
</dbReference>
<accession>A0A9R1C729</accession>
<reference evidence="13" key="1">
    <citation type="journal article" date="2022" name="Int. J. Syst. Evol. Microbiol.">
        <title>Prevotella lacticifex sp. nov., isolated from the rumen of cows.</title>
        <authorList>
            <person name="Shinkai T."/>
            <person name="Ikeyama N."/>
            <person name="Kumagai M."/>
            <person name="Ohmori H."/>
            <person name="Sakamoto M."/>
            <person name="Ohkuma M."/>
            <person name="Mitsumori M."/>
        </authorList>
    </citation>
    <scope>NUCLEOTIDE SEQUENCE</scope>
    <source>
        <strain evidence="13">R5076</strain>
    </source>
</reference>
<dbReference type="InterPro" id="IPR050187">
    <property type="entry name" value="Lipid_Phosphate_FormReg"/>
</dbReference>
<dbReference type="Proteomes" id="UP000825483">
    <property type="component" value="Unassembled WGS sequence"/>
</dbReference>
<keyword evidence="5" id="KW-0547">Nucleotide-binding</keyword>
<keyword evidence="9" id="KW-0443">Lipid metabolism</keyword>
<evidence type="ECO:0000256" key="3">
    <source>
        <dbReference type="ARBA" id="ARBA00022679"/>
    </source>
</evidence>